<keyword evidence="2" id="KW-0663">Pyridoxal phosphate</keyword>
<dbReference type="KEGG" id="harc:HARCEL1_08625"/>
<gene>
    <name evidence="5" type="ORF">HARCEL1_08625</name>
</gene>
<protein>
    <recommendedName>
        <fullName evidence="4">Tryptophan synthase beta chain-like PALP domain-containing protein</fullName>
    </recommendedName>
</protein>
<feature type="domain" description="Tryptophan synthase beta chain-like PALP" evidence="4">
    <location>
        <begin position="61"/>
        <end position="337"/>
    </location>
</feature>
<evidence type="ECO:0000256" key="2">
    <source>
        <dbReference type="ARBA" id="ARBA00022898"/>
    </source>
</evidence>
<accession>A0A2R4X1T7</accession>
<dbReference type="GO" id="GO:0009097">
    <property type="term" value="P:isoleucine biosynthetic process"/>
    <property type="evidence" value="ECO:0007669"/>
    <property type="project" value="TreeGrafter"/>
</dbReference>
<dbReference type="PANTHER" id="PTHR48078:SF6">
    <property type="entry name" value="L-THREONINE DEHYDRATASE CATABOLIC TDCB"/>
    <property type="match status" value="1"/>
</dbReference>
<dbReference type="InterPro" id="IPR036052">
    <property type="entry name" value="TrpB-like_PALP_sf"/>
</dbReference>
<dbReference type="GO" id="GO:0004794">
    <property type="term" value="F:threonine deaminase activity"/>
    <property type="evidence" value="ECO:0007669"/>
    <property type="project" value="TreeGrafter"/>
</dbReference>
<reference evidence="5 6" key="1">
    <citation type="submission" date="2018-04" db="EMBL/GenBank/DDBJ databases">
        <title>Halococcoides cellulosivorans gen. nov., sp. nov., an extremely halophilic cellulose-utilizing haloarchaeon from hypersaline lakes.</title>
        <authorList>
            <person name="Sorokin D.Y."/>
            <person name="Toshchakov S.V."/>
            <person name="Samarov N.I."/>
            <person name="Korzhenkov A."/>
            <person name="Kublanov I.V."/>
        </authorList>
    </citation>
    <scope>NUCLEOTIDE SEQUENCE [LARGE SCALE GENOMIC DNA]</scope>
    <source>
        <strain evidence="5 6">HArcel1</strain>
    </source>
</reference>
<dbReference type="EMBL" id="CP028858">
    <property type="protein sequence ID" value="AWB27770.1"/>
    <property type="molecule type" value="Genomic_DNA"/>
</dbReference>
<dbReference type="GO" id="GO:0003941">
    <property type="term" value="F:L-serine ammonia-lyase activity"/>
    <property type="evidence" value="ECO:0007669"/>
    <property type="project" value="TreeGrafter"/>
</dbReference>
<evidence type="ECO:0000313" key="6">
    <source>
        <dbReference type="Proteomes" id="UP000244727"/>
    </source>
</evidence>
<dbReference type="Gene3D" id="3.40.50.1100">
    <property type="match status" value="2"/>
</dbReference>
<dbReference type="AlphaFoldDB" id="A0A2R4X1T7"/>
<dbReference type="GO" id="GO:0006565">
    <property type="term" value="P:L-serine catabolic process"/>
    <property type="evidence" value="ECO:0007669"/>
    <property type="project" value="TreeGrafter"/>
</dbReference>
<dbReference type="RefSeq" id="WP_108382436.1">
    <property type="nucleotide sequence ID" value="NZ_CP028858.1"/>
</dbReference>
<proteinExistence type="predicted"/>
<keyword evidence="6" id="KW-1185">Reference proteome</keyword>
<organism evidence="5 6">
    <name type="scientific">Halococcoides cellulosivorans</name>
    <dbReference type="NCBI Taxonomy" id="1679096"/>
    <lineage>
        <taxon>Archaea</taxon>
        <taxon>Methanobacteriati</taxon>
        <taxon>Methanobacteriota</taxon>
        <taxon>Stenosarchaea group</taxon>
        <taxon>Halobacteria</taxon>
        <taxon>Halobacteriales</taxon>
        <taxon>Haloarculaceae</taxon>
        <taxon>Halococcoides</taxon>
    </lineage>
</organism>
<keyword evidence="3" id="KW-0456">Lyase</keyword>
<dbReference type="GeneID" id="36512566"/>
<evidence type="ECO:0000256" key="1">
    <source>
        <dbReference type="ARBA" id="ARBA00001933"/>
    </source>
</evidence>
<comment type="cofactor">
    <cofactor evidence="1">
        <name>pyridoxal 5'-phosphate</name>
        <dbReference type="ChEBI" id="CHEBI:597326"/>
    </cofactor>
</comment>
<dbReference type="InterPro" id="IPR001926">
    <property type="entry name" value="TrpB-like_PALP"/>
</dbReference>
<name>A0A2R4X1T7_9EURY</name>
<dbReference type="InterPro" id="IPR050147">
    <property type="entry name" value="Ser/Thr_Dehydratase"/>
</dbReference>
<evidence type="ECO:0000259" key="4">
    <source>
        <dbReference type="Pfam" id="PF00291"/>
    </source>
</evidence>
<dbReference type="SUPFAM" id="SSF53686">
    <property type="entry name" value="Tryptophan synthase beta subunit-like PLP-dependent enzymes"/>
    <property type="match status" value="1"/>
</dbReference>
<evidence type="ECO:0000313" key="5">
    <source>
        <dbReference type="EMBL" id="AWB27770.1"/>
    </source>
</evidence>
<dbReference type="PANTHER" id="PTHR48078">
    <property type="entry name" value="THREONINE DEHYDRATASE, MITOCHONDRIAL-RELATED"/>
    <property type="match status" value="1"/>
</dbReference>
<dbReference type="Pfam" id="PF00291">
    <property type="entry name" value="PALP"/>
    <property type="match status" value="1"/>
</dbReference>
<sequence length="358" mass="36165">MNASLATGYRCRDCDRRLSDPSDCPDCGGLARVDIEAAGGANALDSPWTDWLVESGPPTEAGIGGTPLVSAPATAAAFDVAGLAIKREGANPTGSITDRGLAPAIAAVTSEAVHLASPGPGARSAAALAARAGLDATLVVPSRSRFDAKAMVNVYGGEMRVVEGRYDDARAATADLPGASLAPFATGRRIAGLRTIAVELAGADLDAIVVPIGHGHLPIALDDGFVDCLACGAIETVPDLYAAQPAGCAPIVDGEPVDRPDTVCGALEIPDPVAPERTRAAVVDGVAVTDDDLLATAVDTARRDGVATSTAGGVGLAAVRRLRADGALDATDRVAVIDPLTARSDADILRSHLMRTGE</sequence>
<dbReference type="Proteomes" id="UP000244727">
    <property type="component" value="Chromosome"/>
</dbReference>
<dbReference type="GO" id="GO:0006567">
    <property type="term" value="P:L-threonine catabolic process"/>
    <property type="evidence" value="ECO:0007669"/>
    <property type="project" value="TreeGrafter"/>
</dbReference>
<evidence type="ECO:0000256" key="3">
    <source>
        <dbReference type="ARBA" id="ARBA00023239"/>
    </source>
</evidence>